<accession>A0A0F8ZAW1</accession>
<feature type="non-terminal residue" evidence="1">
    <location>
        <position position="116"/>
    </location>
</feature>
<dbReference type="SUPFAM" id="SSF46785">
    <property type="entry name" value="Winged helix' DNA-binding domain"/>
    <property type="match status" value="1"/>
</dbReference>
<dbReference type="EMBL" id="LAZR01061423">
    <property type="protein sequence ID" value="KKK63609.1"/>
    <property type="molecule type" value="Genomic_DNA"/>
</dbReference>
<reference evidence="1" key="1">
    <citation type="journal article" date="2015" name="Nature">
        <title>Complex archaea that bridge the gap between prokaryotes and eukaryotes.</title>
        <authorList>
            <person name="Spang A."/>
            <person name="Saw J.H."/>
            <person name="Jorgensen S.L."/>
            <person name="Zaremba-Niedzwiedzka K."/>
            <person name="Martijn J."/>
            <person name="Lind A.E."/>
            <person name="van Eijk R."/>
            <person name="Schleper C."/>
            <person name="Guy L."/>
            <person name="Ettema T.J."/>
        </authorList>
    </citation>
    <scope>NUCLEOTIDE SEQUENCE</scope>
</reference>
<name>A0A0F8ZAW1_9ZZZZ</name>
<organism evidence="1">
    <name type="scientific">marine sediment metagenome</name>
    <dbReference type="NCBI Taxonomy" id="412755"/>
    <lineage>
        <taxon>unclassified sequences</taxon>
        <taxon>metagenomes</taxon>
        <taxon>ecological metagenomes</taxon>
    </lineage>
</organism>
<dbReference type="Gene3D" id="1.10.10.10">
    <property type="entry name" value="Winged helix-like DNA-binding domain superfamily/Winged helix DNA-binding domain"/>
    <property type="match status" value="1"/>
</dbReference>
<dbReference type="InterPro" id="IPR036390">
    <property type="entry name" value="WH_DNA-bd_sf"/>
</dbReference>
<dbReference type="InterPro" id="IPR036388">
    <property type="entry name" value="WH-like_DNA-bd_sf"/>
</dbReference>
<dbReference type="AlphaFoldDB" id="A0A0F8ZAW1"/>
<sequence>MTKEITGADGRSPYQKSKHTNLPVWFWLNADLPARAKLLYQALTFYEGVYRTMPHLTQISEMLEWNRKTTTKHLVELEEIGLVYIEYAHKKISGFVLQDPKEIFESWDRNLESSVP</sequence>
<protein>
    <submittedName>
        <fullName evidence="1">Uncharacterized protein</fullName>
    </submittedName>
</protein>
<proteinExistence type="predicted"/>
<evidence type="ECO:0000313" key="1">
    <source>
        <dbReference type="EMBL" id="KKK63609.1"/>
    </source>
</evidence>
<gene>
    <name evidence="1" type="ORF">LCGC14_2992550</name>
</gene>
<comment type="caution">
    <text evidence="1">The sequence shown here is derived from an EMBL/GenBank/DDBJ whole genome shotgun (WGS) entry which is preliminary data.</text>
</comment>